<dbReference type="Proteomes" id="UP000176689">
    <property type="component" value="Unassembled WGS sequence"/>
</dbReference>
<feature type="region of interest" description="Disordered" evidence="1">
    <location>
        <begin position="794"/>
        <end position="814"/>
    </location>
</feature>
<evidence type="ECO:0000259" key="2">
    <source>
        <dbReference type="PROSITE" id="PS51688"/>
    </source>
</evidence>
<dbReference type="Pfam" id="PF13884">
    <property type="entry name" value="Peptidase_S74"/>
    <property type="match status" value="1"/>
</dbReference>
<gene>
    <name evidence="3" type="ORF">A3F27_03645</name>
</gene>
<organism evidence="3 4">
    <name type="scientific">Candidatus Kaiserbacteria bacterium RIFCSPHIGHO2_12_FULL_53_13</name>
    <dbReference type="NCBI Taxonomy" id="1798502"/>
    <lineage>
        <taxon>Bacteria</taxon>
        <taxon>Candidatus Kaiseribacteriota</taxon>
    </lineage>
</organism>
<sequence length="943" mass="95387">MVAYRGGNTFVEAVVGTVSNTTITFGTPVALNAVASSYVSVAALDSTHFVVAYQNNSTNFANAVVSTVSGTTITAGTPTALNAVGSPHTSVAALDSTHFAVGYRNSSTTFVNAVVSTVSAGTTITPGTSVALNDSDSIQTSTAALDSTHFVVGYRNDSTTFINAVVSTVSAGTTITPGTFTALNSDASDYISAAALDSTHFAVGYRNTSTTFASAVVSSVSGTTITAGTPVALNAVNSTYTSTAALDSTHFAVVYNGSSGFANAIVSSVSGTTITAGTAAVLNAVASTYISAVALNSTHFAVGYRNGSTTYANTLVAKSSTTNVLGMATGAASAGGTVTIATNGIVSGLSGFTAGSTYYFSGASGLSTTSSSYKVGLALSASSLLLNSGDGAGTDQFFGDMIFSNNFRITESQVSPQALIFKNQLNHQILSLDERGDLTLPGVLTAARFQTAGSAFTIAESGNVGIGTENPSAKLTINGTDMASSTFAALDMSGKTSFVVSGEGNIGIGTSTPAARLDVTGTFGSPNDLFSVSSTTAAGTLSSLFKIQSNGNVGIGTTSPDMLLSVGNAEFAGSVAHFENSSGSCYIDPSTSGLSCSSDLRLKANINPVAASSGLVAVMQLNPVTYNWNKEATSSPTHTGLIAQEVREVYPDLVSEAPDGYLTLNYAGLTPYLVKAIQEQQAQIDALMSASSTSATSTSSWTPDSITAFILDMLKSLGIVIEQGIAHFTDLFATHLVATNLTVGSAEHPTGITMYDRATNAPYCFAIENGVATTTPGACADVVSGQSTVNISQITDNSNASSSPSTADSQPSTASSVPIISINGNNPANLTVGDVYGDLGAIITGPTTEDTNLGIHTFLNGVEMQLIQLDTSVAGTHVIDYVVTNAAGTATSTRTVIVADPFSSQTATSTDTTTSTTDTTSITTTDTTTATSTDTSTATSTTP</sequence>
<comment type="caution">
    <text evidence="3">The sequence shown here is derived from an EMBL/GenBank/DDBJ whole genome shotgun (WGS) entry which is preliminary data.</text>
</comment>
<feature type="domain" description="Peptidase S74" evidence="2">
    <location>
        <begin position="598"/>
        <end position="691"/>
    </location>
</feature>
<evidence type="ECO:0000313" key="3">
    <source>
        <dbReference type="EMBL" id="OGG70479.1"/>
    </source>
</evidence>
<evidence type="ECO:0000256" key="1">
    <source>
        <dbReference type="SAM" id="MobiDB-lite"/>
    </source>
</evidence>
<dbReference type="InterPro" id="IPR036388">
    <property type="entry name" value="WH-like_DNA-bd_sf"/>
</dbReference>
<feature type="region of interest" description="Disordered" evidence="1">
    <location>
        <begin position="904"/>
        <end position="943"/>
    </location>
</feature>
<dbReference type="InterPro" id="IPR013783">
    <property type="entry name" value="Ig-like_fold"/>
</dbReference>
<accession>A0A1F6E9Y2</accession>
<reference evidence="3 4" key="1">
    <citation type="journal article" date="2016" name="Nat. Commun.">
        <title>Thousands of microbial genomes shed light on interconnected biogeochemical processes in an aquifer system.</title>
        <authorList>
            <person name="Anantharaman K."/>
            <person name="Brown C.T."/>
            <person name="Hug L.A."/>
            <person name="Sharon I."/>
            <person name="Castelle C.J."/>
            <person name="Probst A.J."/>
            <person name="Thomas B.C."/>
            <person name="Singh A."/>
            <person name="Wilkins M.J."/>
            <person name="Karaoz U."/>
            <person name="Brodie E.L."/>
            <person name="Williams K.H."/>
            <person name="Hubbard S.S."/>
            <person name="Banfield J.F."/>
        </authorList>
    </citation>
    <scope>NUCLEOTIDE SEQUENCE [LARGE SCALE GENOMIC DNA]</scope>
</reference>
<name>A0A1F6E9Y2_9BACT</name>
<dbReference type="EMBL" id="MFLP01000023">
    <property type="protein sequence ID" value="OGG70479.1"/>
    <property type="molecule type" value="Genomic_DNA"/>
</dbReference>
<dbReference type="InterPro" id="IPR030392">
    <property type="entry name" value="S74_ICA"/>
</dbReference>
<dbReference type="Gene3D" id="2.60.40.10">
    <property type="entry name" value="Immunoglobulins"/>
    <property type="match status" value="1"/>
</dbReference>
<protein>
    <recommendedName>
        <fullName evidence="2">Peptidase S74 domain-containing protein</fullName>
    </recommendedName>
</protein>
<evidence type="ECO:0000313" key="4">
    <source>
        <dbReference type="Proteomes" id="UP000176689"/>
    </source>
</evidence>
<dbReference type="Gene3D" id="1.10.10.10">
    <property type="entry name" value="Winged helix-like DNA-binding domain superfamily/Winged helix DNA-binding domain"/>
    <property type="match status" value="1"/>
</dbReference>
<dbReference type="InterPro" id="IPR032179">
    <property type="entry name" value="Cry22Aa_Ig-like"/>
</dbReference>
<dbReference type="PROSITE" id="PS51688">
    <property type="entry name" value="ICA"/>
    <property type="match status" value="1"/>
</dbReference>
<proteinExistence type="predicted"/>
<dbReference type="Pfam" id="PF16403">
    <property type="entry name" value="Bact_surface_Ig-like"/>
    <property type="match status" value="1"/>
</dbReference>
<feature type="compositionally biased region" description="Low complexity" evidence="1">
    <location>
        <begin position="795"/>
        <end position="814"/>
    </location>
</feature>
<dbReference type="AlphaFoldDB" id="A0A1F6E9Y2"/>